<dbReference type="SUPFAM" id="SSF53756">
    <property type="entry name" value="UDP-Glycosyltransferase/glycogen phosphorylase"/>
    <property type="match status" value="1"/>
</dbReference>
<proteinExistence type="predicted"/>
<dbReference type="GO" id="GO:0016757">
    <property type="term" value="F:glycosyltransferase activity"/>
    <property type="evidence" value="ECO:0007669"/>
    <property type="project" value="InterPro"/>
</dbReference>
<protein>
    <submittedName>
        <fullName evidence="2">Glycosyltransferase</fullName>
    </submittedName>
</protein>
<evidence type="ECO:0000259" key="1">
    <source>
        <dbReference type="Pfam" id="PF00534"/>
    </source>
</evidence>
<organism evidence="2 3">
    <name type="scientific">Dissulfuribacter thermophilus</name>
    <dbReference type="NCBI Taxonomy" id="1156395"/>
    <lineage>
        <taxon>Bacteria</taxon>
        <taxon>Pseudomonadati</taxon>
        <taxon>Thermodesulfobacteriota</taxon>
        <taxon>Dissulfuribacteria</taxon>
        <taxon>Dissulfuribacterales</taxon>
        <taxon>Dissulfuribacteraceae</taxon>
        <taxon>Dissulfuribacter</taxon>
    </lineage>
</organism>
<comment type="caution">
    <text evidence="2">The sequence shown here is derived from an EMBL/GenBank/DDBJ whole genome shotgun (WGS) entry which is preliminary data.</text>
</comment>
<dbReference type="InterPro" id="IPR001296">
    <property type="entry name" value="Glyco_trans_1"/>
</dbReference>
<name>A0A1B9F6Q1_9BACT</name>
<dbReference type="CDD" id="cd03801">
    <property type="entry name" value="GT4_PimA-like"/>
    <property type="match status" value="1"/>
</dbReference>
<reference evidence="2 3" key="1">
    <citation type="submission" date="2016-06" db="EMBL/GenBank/DDBJ databases">
        <title>Respiratory ammonification of nitrate coupled to the oxidation of elemental sulfur in deep-sea autotrophic thermophilic bacteria.</title>
        <authorList>
            <person name="Slobodkina G.B."/>
            <person name="Mardanov A.V."/>
            <person name="Ravin N.V."/>
            <person name="Frolova A.A."/>
            <person name="Viryasiv M.B."/>
            <person name="Chernyh N.A."/>
            <person name="Bonch-Osmolovskaya E.A."/>
            <person name="Slobodkin A.I."/>
        </authorList>
    </citation>
    <scope>NUCLEOTIDE SEQUENCE [LARGE SCALE GENOMIC DNA]</scope>
    <source>
        <strain evidence="2 3">S69</strain>
    </source>
</reference>
<dbReference type="PANTHER" id="PTHR12526">
    <property type="entry name" value="GLYCOSYLTRANSFERASE"/>
    <property type="match status" value="1"/>
</dbReference>
<gene>
    <name evidence="2" type="ORF">DBT_0970</name>
</gene>
<keyword evidence="3" id="KW-1185">Reference proteome</keyword>
<evidence type="ECO:0000313" key="3">
    <source>
        <dbReference type="Proteomes" id="UP000093080"/>
    </source>
</evidence>
<keyword evidence="2" id="KW-0808">Transferase</keyword>
<evidence type="ECO:0000313" key="2">
    <source>
        <dbReference type="EMBL" id="OCC15619.1"/>
    </source>
</evidence>
<dbReference type="STRING" id="1156395.DBT_0970"/>
<dbReference type="Proteomes" id="UP000093080">
    <property type="component" value="Unassembled WGS sequence"/>
</dbReference>
<dbReference type="Pfam" id="PF00534">
    <property type="entry name" value="Glycos_transf_1"/>
    <property type="match status" value="1"/>
</dbReference>
<sequence>MIFIGPLPPPVHGMAAANQAVLDRLESDGWKIEKLNTAPRTLSRSLFARLGRLLPVLRAWWRLLRYNTRNRKTVVYLALAGGWGQLYDLITVCICRVKRMRIVFHHHSVAYLNKTYPLTCLIIRAAGKDSGHVVLCDDMRKALKTCYQAPNVVVLSNGALFPIEKSSVQRPKVRTIGFLSNLTYEKGGGIVTALAKAIKDRSWPLKVVVAGPCVDDQLSSELKAAEAKGILQWIGPVYGNEKEKFWSTIDVFIFPTQYQNEAEPLVLWEALATGTPVIAYRRGCIAEQVAEAGVIVPINENFIGKALSVLDSCIKDTAYYKALSETARKRYANVRRQCEADWNTFKLLLKRGLDAN</sequence>
<dbReference type="AlphaFoldDB" id="A0A1B9F6Q1"/>
<accession>A0A1B9F6Q1</accession>
<dbReference type="Gene3D" id="3.40.50.2000">
    <property type="entry name" value="Glycogen Phosphorylase B"/>
    <property type="match status" value="1"/>
</dbReference>
<dbReference type="EMBL" id="MAGO01000004">
    <property type="protein sequence ID" value="OCC15619.1"/>
    <property type="molecule type" value="Genomic_DNA"/>
</dbReference>
<feature type="domain" description="Glycosyl transferase family 1" evidence="1">
    <location>
        <begin position="166"/>
        <end position="330"/>
    </location>
</feature>